<evidence type="ECO:0000256" key="1">
    <source>
        <dbReference type="ARBA" id="ARBA00004604"/>
    </source>
</evidence>
<feature type="compositionally biased region" description="Basic residues" evidence="3">
    <location>
        <begin position="105"/>
        <end position="125"/>
    </location>
</feature>
<dbReference type="GO" id="GO:0005730">
    <property type="term" value="C:nucleolus"/>
    <property type="evidence" value="ECO:0007669"/>
    <property type="project" value="UniProtKB-SubCell"/>
</dbReference>
<sequence length="140" mass="16184">MHGAKSSNIKKRKTTHGLLEDNRFKAMFKNPDFTMDHESDTFRLLKPVLSSLEEQRAAKAERGQRLAEECRLQEELELEGTAQLRGQLRRRGIRTMTFAPAGKKRDSRRREKALRHQAERRKIRRSASSLGKTAVVLKNT</sequence>
<evidence type="ECO:0000313" key="5">
    <source>
        <dbReference type="EMBL" id="KAF0293357.1"/>
    </source>
</evidence>
<evidence type="ECO:0000313" key="6">
    <source>
        <dbReference type="Proteomes" id="UP000440578"/>
    </source>
</evidence>
<reference evidence="5 6" key="1">
    <citation type="submission" date="2019-07" db="EMBL/GenBank/DDBJ databases">
        <title>Draft genome assembly of a fouling barnacle, Amphibalanus amphitrite (Darwin, 1854): The first reference genome for Thecostraca.</title>
        <authorList>
            <person name="Kim W."/>
        </authorList>
    </citation>
    <scope>NUCLEOTIDE SEQUENCE [LARGE SCALE GENOMIC DNA]</scope>
    <source>
        <strain evidence="5">SNU_AA5</strain>
        <tissue evidence="5">Soma without cirri and trophi</tissue>
    </source>
</reference>
<evidence type="ECO:0000256" key="2">
    <source>
        <dbReference type="ARBA" id="ARBA00023242"/>
    </source>
</evidence>
<dbReference type="Pfam" id="PF08159">
    <property type="entry name" value="NUC153"/>
    <property type="match status" value="1"/>
</dbReference>
<accession>A0A6A4VAM9</accession>
<gene>
    <name evidence="5" type="primary">NOL10</name>
    <name evidence="5" type="ORF">FJT64_000935</name>
</gene>
<dbReference type="Proteomes" id="UP000440578">
    <property type="component" value="Unassembled WGS sequence"/>
</dbReference>
<evidence type="ECO:0000259" key="4">
    <source>
        <dbReference type="Pfam" id="PF08159"/>
    </source>
</evidence>
<feature type="domain" description="NUC153" evidence="4">
    <location>
        <begin position="21"/>
        <end position="48"/>
    </location>
</feature>
<dbReference type="EMBL" id="VIIS01001753">
    <property type="protein sequence ID" value="KAF0293357.1"/>
    <property type="molecule type" value="Genomic_DNA"/>
</dbReference>
<protein>
    <submittedName>
        <fullName evidence="5">Nucleolar protein 10</fullName>
    </submittedName>
</protein>
<comment type="subcellular location">
    <subcellularLocation>
        <location evidence="1">Nucleus</location>
        <location evidence="1">Nucleolus</location>
    </subcellularLocation>
</comment>
<evidence type="ECO:0000256" key="3">
    <source>
        <dbReference type="SAM" id="MobiDB-lite"/>
    </source>
</evidence>
<keyword evidence="2" id="KW-0539">Nucleus</keyword>
<dbReference type="OrthoDB" id="273340at2759"/>
<proteinExistence type="predicted"/>
<organism evidence="5 6">
    <name type="scientific">Amphibalanus amphitrite</name>
    <name type="common">Striped barnacle</name>
    <name type="synonym">Balanus amphitrite</name>
    <dbReference type="NCBI Taxonomy" id="1232801"/>
    <lineage>
        <taxon>Eukaryota</taxon>
        <taxon>Metazoa</taxon>
        <taxon>Ecdysozoa</taxon>
        <taxon>Arthropoda</taxon>
        <taxon>Crustacea</taxon>
        <taxon>Multicrustacea</taxon>
        <taxon>Cirripedia</taxon>
        <taxon>Thoracica</taxon>
        <taxon>Thoracicalcarea</taxon>
        <taxon>Balanomorpha</taxon>
        <taxon>Balanoidea</taxon>
        <taxon>Balanidae</taxon>
        <taxon>Amphibalaninae</taxon>
        <taxon>Amphibalanus</taxon>
    </lineage>
</organism>
<keyword evidence="6" id="KW-1185">Reference proteome</keyword>
<dbReference type="InterPro" id="IPR012580">
    <property type="entry name" value="NUC153"/>
</dbReference>
<dbReference type="AlphaFoldDB" id="A0A6A4VAM9"/>
<feature type="region of interest" description="Disordered" evidence="3">
    <location>
        <begin position="91"/>
        <end position="140"/>
    </location>
</feature>
<comment type="caution">
    <text evidence="5">The sequence shown here is derived from an EMBL/GenBank/DDBJ whole genome shotgun (WGS) entry which is preliminary data.</text>
</comment>
<name>A0A6A4VAM9_AMPAM</name>